<feature type="chain" id="PRO_5003340654" description="Polygalacturonase" evidence="5">
    <location>
        <begin position="33"/>
        <end position="1051"/>
    </location>
</feature>
<dbReference type="InterPro" id="IPR006626">
    <property type="entry name" value="PbH1"/>
</dbReference>
<dbReference type="SMR" id="F6H6C6"/>
<dbReference type="PANTHER" id="PTHR31339:SF12">
    <property type="entry name" value="ENDO-POLYGALACTURONASE-LIKE PROTEIN"/>
    <property type="match status" value="1"/>
</dbReference>
<dbReference type="InterPro" id="IPR051801">
    <property type="entry name" value="GH28_Enzymes"/>
</dbReference>
<dbReference type="STRING" id="29760.F6H6C6"/>
<feature type="signal peptide" evidence="5">
    <location>
        <begin position="1"/>
        <end position="32"/>
    </location>
</feature>
<protein>
    <recommendedName>
        <fullName evidence="8">Polygalacturonase</fullName>
    </recommendedName>
</protein>
<evidence type="ECO:0000256" key="4">
    <source>
        <dbReference type="RuleBase" id="RU361169"/>
    </source>
</evidence>
<evidence type="ECO:0000256" key="5">
    <source>
        <dbReference type="SAM" id="SignalP"/>
    </source>
</evidence>
<reference evidence="7" key="1">
    <citation type="journal article" date="2007" name="Nature">
        <title>The grapevine genome sequence suggests ancestral hexaploidization in major angiosperm phyla.</title>
        <authorList>
            <consortium name="The French-Italian Public Consortium for Grapevine Genome Characterization."/>
            <person name="Jaillon O."/>
            <person name="Aury J.-M."/>
            <person name="Noel B."/>
            <person name="Policriti A."/>
            <person name="Clepet C."/>
            <person name="Casagrande A."/>
            <person name="Choisne N."/>
            <person name="Aubourg S."/>
            <person name="Vitulo N."/>
            <person name="Jubin C."/>
            <person name="Vezzi A."/>
            <person name="Legeai F."/>
            <person name="Hugueney P."/>
            <person name="Dasilva C."/>
            <person name="Horner D."/>
            <person name="Mica E."/>
            <person name="Jublot D."/>
            <person name="Poulain J."/>
            <person name="Bruyere C."/>
            <person name="Billault A."/>
            <person name="Segurens B."/>
            <person name="Gouyvenoux M."/>
            <person name="Ugarte E."/>
            <person name="Cattonaro F."/>
            <person name="Anthouard V."/>
            <person name="Vico V."/>
            <person name="Del Fabbro C."/>
            <person name="Alaux M."/>
            <person name="Di Gaspero G."/>
            <person name="Dumas V."/>
            <person name="Felice N."/>
            <person name="Paillard S."/>
            <person name="Juman I."/>
            <person name="Moroldo M."/>
            <person name="Scalabrin S."/>
            <person name="Canaguier A."/>
            <person name="Le Clainche I."/>
            <person name="Malacrida G."/>
            <person name="Durand E."/>
            <person name="Pesole G."/>
            <person name="Laucou V."/>
            <person name="Chatelet P."/>
            <person name="Merdinoglu D."/>
            <person name="Delledonne M."/>
            <person name="Pezzotti M."/>
            <person name="Lecharny A."/>
            <person name="Scarpelli C."/>
            <person name="Artiguenave F."/>
            <person name="Pe M.E."/>
            <person name="Valle G."/>
            <person name="Morgante M."/>
            <person name="Caboche M."/>
            <person name="Adam-Blondon A.-F."/>
            <person name="Weissenbach J."/>
            <person name="Quetier F."/>
            <person name="Wincker P."/>
        </authorList>
    </citation>
    <scope>NUCLEOTIDE SEQUENCE [LARGE SCALE GENOMIC DNA]</scope>
    <source>
        <strain evidence="7">cv. Pinot noir / PN40024</strain>
    </source>
</reference>
<accession>F6H6C6</accession>
<dbReference type="Proteomes" id="UP000009183">
    <property type="component" value="Chromosome 16"/>
</dbReference>
<dbReference type="InterPro" id="IPR011050">
    <property type="entry name" value="Pectin_lyase_fold/virulence"/>
</dbReference>
<dbReference type="HOGENOM" id="CLU_290918_0_0_1"/>
<dbReference type="eggNOG" id="ENOG502QUE1">
    <property type="taxonomic scope" value="Eukaryota"/>
</dbReference>
<evidence type="ECO:0000256" key="3">
    <source>
        <dbReference type="ARBA" id="ARBA00023295"/>
    </source>
</evidence>
<gene>
    <name evidence="6" type="ordered locus">VIT_16s0050g01110</name>
</gene>
<name>F6H6C6_VITVI</name>
<dbReference type="GO" id="GO:0005975">
    <property type="term" value="P:carbohydrate metabolic process"/>
    <property type="evidence" value="ECO:0007669"/>
    <property type="project" value="InterPro"/>
</dbReference>
<dbReference type="Gene3D" id="2.160.20.10">
    <property type="entry name" value="Single-stranded right-handed beta-helix, Pectin lyase-like"/>
    <property type="match status" value="3"/>
</dbReference>
<comment type="similarity">
    <text evidence="1 4">Belongs to the glycosyl hydrolase 28 family.</text>
</comment>
<dbReference type="GO" id="GO:0004650">
    <property type="term" value="F:polygalacturonase activity"/>
    <property type="evidence" value="ECO:0007669"/>
    <property type="project" value="InterPro"/>
</dbReference>
<keyword evidence="5" id="KW-0732">Signal</keyword>
<dbReference type="InterPro" id="IPR012334">
    <property type="entry name" value="Pectin_lyas_fold"/>
</dbReference>
<evidence type="ECO:0000256" key="1">
    <source>
        <dbReference type="ARBA" id="ARBA00008834"/>
    </source>
</evidence>
<keyword evidence="3 4" id="KW-0326">Glycosidase</keyword>
<evidence type="ECO:0008006" key="8">
    <source>
        <dbReference type="Google" id="ProtNLM"/>
    </source>
</evidence>
<dbReference type="PaxDb" id="29760-VIT_16s0050g01110.t01"/>
<dbReference type="OrthoDB" id="187139at2759"/>
<dbReference type="Pfam" id="PF00295">
    <property type="entry name" value="Glyco_hydro_28"/>
    <property type="match status" value="3"/>
</dbReference>
<dbReference type="InterPro" id="IPR000743">
    <property type="entry name" value="Glyco_hydro_28"/>
</dbReference>
<dbReference type="EMBL" id="FN595243">
    <property type="protein sequence ID" value="CCB47837.1"/>
    <property type="molecule type" value="Genomic_DNA"/>
</dbReference>
<organism evidence="6 7">
    <name type="scientific">Vitis vinifera</name>
    <name type="common">Grape</name>
    <dbReference type="NCBI Taxonomy" id="29760"/>
    <lineage>
        <taxon>Eukaryota</taxon>
        <taxon>Viridiplantae</taxon>
        <taxon>Streptophyta</taxon>
        <taxon>Embryophyta</taxon>
        <taxon>Tracheophyta</taxon>
        <taxon>Spermatophyta</taxon>
        <taxon>Magnoliopsida</taxon>
        <taxon>eudicotyledons</taxon>
        <taxon>Gunneridae</taxon>
        <taxon>Pentapetalae</taxon>
        <taxon>rosids</taxon>
        <taxon>Vitales</taxon>
        <taxon>Vitaceae</taxon>
        <taxon>Viteae</taxon>
        <taxon>Vitis</taxon>
    </lineage>
</organism>
<proteinExistence type="inferred from homology"/>
<dbReference type="InParanoid" id="F6H6C6"/>
<keyword evidence="2 4" id="KW-0378">Hydrolase</keyword>
<dbReference type="AlphaFoldDB" id="F6H6C6"/>
<keyword evidence="7" id="KW-1185">Reference proteome</keyword>
<evidence type="ECO:0000313" key="6">
    <source>
        <dbReference type="EMBL" id="CCB47837.1"/>
    </source>
</evidence>
<dbReference type="SUPFAM" id="SSF51126">
    <property type="entry name" value="Pectin lyase-like"/>
    <property type="match status" value="3"/>
</dbReference>
<dbReference type="SMART" id="SM00710">
    <property type="entry name" value="PbH1"/>
    <property type="match status" value="8"/>
</dbReference>
<dbReference type="PANTHER" id="PTHR31339">
    <property type="entry name" value="PECTIN LYASE-RELATED"/>
    <property type="match status" value="1"/>
</dbReference>
<sequence length="1051" mass="115004">MEFCLNSRKPHALGIVLAVLILGLLSFRVAECQTSSFMEPIKYKALRCRKHSAVLTDFGATGDGKTINTKAFKSAIDHLSQFADDGGAELIVPPGKWLTGSFNLTSHFTLYIDKDAVILGAQDESAYPLIEVLPSYGVGRDGGGRHSSLIFGTNLTDVVITGGNGTLNGQGKYWWDKFRAKKYNDTRPYLIEIMYSNHVQISNLTLIDSPSWNVHPVYSRNVLVKDLTILAPIDSPNTDGINPDSCKKVRIEDCFIVSGDDCIAVKSGWDQYGYKFGMPTKDLLIRRLTCISPDSATIALGSEMSGGIKNVWAEDITAIDTQSGIRIKTGIGRGGYVKDIYVRRMTVKTMKYVFWITGDYGSHPDDGWDPKALPVIKNINYRDMVAENVTYSARLDGISGDPFTGICISNVTIGLTEKPKELQWNCTNVAGVTSQVTPRSCDLLPPSDKEESDYPHIPPLPSYGKGRDGGGRFSSLIFGTNLTDVVIIGGNGTINGQGRVWWDKFKQKKLVDTRPYLIEIMFSDQVQISNLTLIDSPSWNVHPVYCSDVIIQGMTILAPVDVPNTDGINPDSCANVKIEDCYIVSGDDCIAVKSGWDQYGIKYGAWEGEAIGRGEWGGSEEYRAINCRKHSAVLTDFGAKGDGKTMNTKAFKSAIANLSQVAGDGGAQLIVPPGKWLTGSFNLTSHFTLFVHKDAVILGAQDEAAYPLIEILPSYGAGRDGGGRHASLIFGTNLTDVVITGGNGTIHGQGQYWWDKFRADKLKDTRPYLIEIMYSDQVQISNLILIDSPSWNVHPTYSSNVIIQWLTIIAPVGSPNTDGINPDSSKNVLIEDCFIVSGDDCIAVKSGWDQYGIKFGMPTEDLIIRRLTCISPDSAVIALGSEMSGGIKNVRAENITAIDSESGVRIKSGVGRGGYVKDIYARGMTMKTMKYVFWMTGDYGQHPDDGWDPKALPKIENINYRDMVAENVTYSARLDGISGDPFTGICISNVKIGLTEKPKKLQWNCTNVEGVSSQVTPPSCDLLHPSKKVFNCPFPEDKLPIEDVQMKICST</sequence>
<evidence type="ECO:0000313" key="7">
    <source>
        <dbReference type="Proteomes" id="UP000009183"/>
    </source>
</evidence>
<evidence type="ECO:0000256" key="2">
    <source>
        <dbReference type="ARBA" id="ARBA00022801"/>
    </source>
</evidence>